<dbReference type="Proteomes" id="UP000184518">
    <property type="component" value="Unassembled WGS sequence"/>
</dbReference>
<dbReference type="AlphaFoldDB" id="A0A1M5I941"/>
<protein>
    <submittedName>
        <fullName evidence="2">Flavodoxin-like fold</fullName>
    </submittedName>
</protein>
<dbReference type="OrthoDB" id="9805013at2"/>
<dbReference type="EMBL" id="FQUT01000012">
    <property type="protein sequence ID" value="SHG24762.1"/>
    <property type="molecule type" value="Genomic_DNA"/>
</dbReference>
<evidence type="ECO:0000259" key="1">
    <source>
        <dbReference type="Pfam" id="PF02525"/>
    </source>
</evidence>
<reference evidence="3" key="1">
    <citation type="submission" date="2016-11" db="EMBL/GenBank/DDBJ databases">
        <authorList>
            <person name="Varghese N."/>
            <person name="Submissions S."/>
        </authorList>
    </citation>
    <scope>NUCLEOTIDE SEQUENCE [LARGE SCALE GENOMIC DNA]</scope>
    <source>
        <strain evidence="3">DSM 27619</strain>
    </source>
</reference>
<accession>A0A1M5I941</accession>
<dbReference type="InterPro" id="IPR003680">
    <property type="entry name" value="Flavodoxin_fold"/>
</dbReference>
<dbReference type="Pfam" id="PF02525">
    <property type="entry name" value="Flavodoxin_2"/>
    <property type="match status" value="1"/>
</dbReference>
<sequence>MKQILHIMSSPKEDSSASRKMEKKLVQQLLEKYADGTVVEYDLSRMEIPHLAENHINAFFKPADQRTEKDGQDIIFSDKAGVYSEGKLKDYDFVTNYVQFFLELIGIEVIAVFRAEGQAIFGREESLNIGLQSIVLNV</sequence>
<organism evidence="2 3">
    <name type="scientific">Chryseobacterium arachidis</name>
    <dbReference type="NCBI Taxonomy" id="1416778"/>
    <lineage>
        <taxon>Bacteria</taxon>
        <taxon>Pseudomonadati</taxon>
        <taxon>Bacteroidota</taxon>
        <taxon>Flavobacteriia</taxon>
        <taxon>Flavobacteriales</taxon>
        <taxon>Weeksellaceae</taxon>
        <taxon>Chryseobacterium group</taxon>
        <taxon>Chryseobacterium</taxon>
    </lineage>
</organism>
<dbReference type="RefSeq" id="WP_072961441.1">
    <property type="nucleotide sequence ID" value="NZ_FQUT01000012.1"/>
</dbReference>
<evidence type="ECO:0000313" key="2">
    <source>
        <dbReference type="EMBL" id="SHG24762.1"/>
    </source>
</evidence>
<feature type="domain" description="Flavodoxin-like fold" evidence="1">
    <location>
        <begin position="2"/>
        <end position="68"/>
    </location>
</feature>
<proteinExistence type="predicted"/>
<dbReference type="PANTHER" id="PTHR43741">
    <property type="entry name" value="FMN-DEPENDENT NADH-AZOREDUCTASE 1"/>
    <property type="match status" value="1"/>
</dbReference>
<dbReference type="STRING" id="1416778.SAMN05443633_11248"/>
<evidence type="ECO:0000313" key="3">
    <source>
        <dbReference type="Proteomes" id="UP000184518"/>
    </source>
</evidence>
<gene>
    <name evidence="2" type="ORF">SAMN05443633_11248</name>
</gene>
<keyword evidence="3" id="KW-1185">Reference proteome</keyword>
<name>A0A1M5I941_9FLAO</name>
<dbReference type="PANTHER" id="PTHR43741:SF4">
    <property type="entry name" value="FMN-DEPENDENT NADH:QUINONE OXIDOREDUCTASE"/>
    <property type="match status" value="1"/>
</dbReference>
<dbReference type="InterPro" id="IPR029039">
    <property type="entry name" value="Flavoprotein-like_sf"/>
</dbReference>
<dbReference type="Gene3D" id="3.40.50.360">
    <property type="match status" value="1"/>
</dbReference>
<dbReference type="InterPro" id="IPR050104">
    <property type="entry name" value="FMN-dep_NADH:Q_OxRdtase_AzoR1"/>
</dbReference>
<dbReference type="SUPFAM" id="SSF52218">
    <property type="entry name" value="Flavoproteins"/>
    <property type="match status" value="1"/>
</dbReference>